<dbReference type="AlphaFoldDB" id="A0A7Y9EF30"/>
<gene>
    <name evidence="2" type="ORF">BJY14_002571</name>
</gene>
<dbReference type="PANTHER" id="PTHR33055:SF16">
    <property type="entry name" value="TRANSPOSASE FOR INSERTION SEQUENCE ELEMENT IS1547"/>
    <property type="match status" value="1"/>
</dbReference>
<evidence type="ECO:0000313" key="3">
    <source>
        <dbReference type="Proteomes" id="UP000529783"/>
    </source>
</evidence>
<sequence>MRSEAAFAHLAGVAPIPASSGRTRRHRLNRGGDRAANNALHTIVLVRMRHDPRTRAYVQRRTTQGLSKKEIMRCLKRFVAREIYRALTSTSTGSITQNDLAPAA</sequence>
<evidence type="ECO:0000313" key="2">
    <source>
        <dbReference type="EMBL" id="NYD46588.1"/>
    </source>
</evidence>
<organism evidence="2 3">
    <name type="scientific">Actinomadura luteofluorescens</name>
    <dbReference type="NCBI Taxonomy" id="46163"/>
    <lineage>
        <taxon>Bacteria</taxon>
        <taxon>Bacillati</taxon>
        <taxon>Actinomycetota</taxon>
        <taxon>Actinomycetes</taxon>
        <taxon>Streptosporangiales</taxon>
        <taxon>Thermomonosporaceae</taxon>
        <taxon>Actinomadura</taxon>
    </lineage>
</organism>
<dbReference type="Pfam" id="PF02371">
    <property type="entry name" value="Transposase_20"/>
    <property type="match status" value="1"/>
</dbReference>
<feature type="domain" description="Transposase IS116/IS110/IS902 C-terminal" evidence="1">
    <location>
        <begin position="2"/>
        <end position="59"/>
    </location>
</feature>
<dbReference type="GO" id="GO:0004803">
    <property type="term" value="F:transposase activity"/>
    <property type="evidence" value="ECO:0007669"/>
    <property type="project" value="InterPro"/>
</dbReference>
<comment type="caution">
    <text evidence="2">The sequence shown here is derived from an EMBL/GenBank/DDBJ whole genome shotgun (WGS) entry which is preliminary data.</text>
</comment>
<name>A0A7Y9EF30_9ACTN</name>
<dbReference type="PANTHER" id="PTHR33055">
    <property type="entry name" value="TRANSPOSASE FOR INSERTION SEQUENCE ELEMENT IS1111A"/>
    <property type="match status" value="1"/>
</dbReference>
<dbReference type="GO" id="GO:0003677">
    <property type="term" value="F:DNA binding"/>
    <property type="evidence" value="ECO:0007669"/>
    <property type="project" value="InterPro"/>
</dbReference>
<accession>A0A7Y9EF30</accession>
<dbReference type="EMBL" id="JACCBA010000001">
    <property type="protein sequence ID" value="NYD46588.1"/>
    <property type="molecule type" value="Genomic_DNA"/>
</dbReference>
<reference evidence="2 3" key="1">
    <citation type="submission" date="2020-07" db="EMBL/GenBank/DDBJ databases">
        <title>Sequencing the genomes of 1000 actinobacteria strains.</title>
        <authorList>
            <person name="Klenk H.-P."/>
        </authorList>
    </citation>
    <scope>NUCLEOTIDE SEQUENCE [LARGE SCALE GENOMIC DNA]</scope>
    <source>
        <strain evidence="2 3">DSM 40398</strain>
    </source>
</reference>
<keyword evidence="3" id="KW-1185">Reference proteome</keyword>
<dbReference type="Proteomes" id="UP000529783">
    <property type="component" value="Unassembled WGS sequence"/>
</dbReference>
<dbReference type="GO" id="GO:0006313">
    <property type="term" value="P:DNA transposition"/>
    <property type="evidence" value="ECO:0007669"/>
    <property type="project" value="InterPro"/>
</dbReference>
<dbReference type="InterPro" id="IPR047650">
    <property type="entry name" value="Transpos_IS110"/>
</dbReference>
<proteinExistence type="predicted"/>
<evidence type="ECO:0000259" key="1">
    <source>
        <dbReference type="Pfam" id="PF02371"/>
    </source>
</evidence>
<dbReference type="InterPro" id="IPR003346">
    <property type="entry name" value="Transposase_20"/>
</dbReference>
<protein>
    <submittedName>
        <fullName evidence="2">Transposase</fullName>
    </submittedName>
</protein>